<keyword evidence="3" id="KW-0699">rRNA-binding</keyword>
<feature type="region of interest" description="Disordered" evidence="7">
    <location>
        <begin position="1"/>
        <end position="29"/>
    </location>
</feature>
<protein>
    <submittedName>
        <fullName evidence="8">SSU ribosomal protein S20p</fullName>
    </submittedName>
</protein>
<dbReference type="SUPFAM" id="SSF46992">
    <property type="entry name" value="Ribosomal protein S20"/>
    <property type="match status" value="1"/>
</dbReference>
<gene>
    <name evidence="8" type="ORF">MNBD_GAMMA18-505</name>
</gene>
<evidence type="ECO:0000256" key="4">
    <source>
        <dbReference type="ARBA" id="ARBA00022884"/>
    </source>
</evidence>
<dbReference type="AlphaFoldDB" id="A0A3B0Z937"/>
<accession>A0A3B0Z937</accession>
<dbReference type="InterPro" id="IPR036510">
    <property type="entry name" value="Ribosomal_bS20_sf"/>
</dbReference>
<dbReference type="EMBL" id="UOFP01000299">
    <property type="protein sequence ID" value="VAW89918.1"/>
    <property type="molecule type" value="Genomic_DNA"/>
</dbReference>
<proteinExistence type="inferred from homology"/>
<sequence>MANSAQAKKRARQAEKSRQLNTSQRSEMRTAVKKVLSALENGDKALAETTYKAAEPALDKAARKGLIHANKAARVKSRLNARIKAAA</sequence>
<evidence type="ECO:0000256" key="2">
    <source>
        <dbReference type="ARBA" id="ARBA00007634"/>
    </source>
</evidence>
<dbReference type="PANTHER" id="PTHR33398">
    <property type="entry name" value="30S RIBOSOMAL PROTEIN S20"/>
    <property type="match status" value="1"/>
</dbReference>
<evidence type="ECO:0000313" key="8">
    <source>
        <dbReference type="EMBL" id="VAW89918.1"/>
    </source>
</evidence>
<keyword evidence="4" id="KW-0694">RNA-binding</keyword>
<dbReference type="FunFam" id="1.20.58.110:FF:000001">
    <property type="entry name" value="30S ribosomal protein S20"/>
    <property type="match status" value="1"/>
</dbReference>
<organism evidence="8">
    <name type="scientific">hydrothermal vent metagenome</name>
    <dbReference type="NCBI Taxonomy" id="652676"/>
    <lineage>
        <taxon>unclassified sequences</taxon>
        <taxon>metagenomes</taxon>
        <taxon>ecological metagenomes</taxon>
    </lineage>
</organism>
<dbReference type="PANTHER" id="PTHR33398:SF1">
    <property type="entry name" value="SMALL RIBOSOMAL SUBUNIT PROTEIN BS20C"/>
    <property type="match status" value="1"/>
</dbReference>
<dbReference type="NCBIfam" id="TIGR00029">
    <property type="entry name" value="S20"/>
    <property type="match status" value="1"/>
</dbReference>
<dbReference type="GO" id="GO:0006412">
    <property type="term" value="P:translation"/>
    <property type="evidence" value="ECO:0007669"/>
    <property type="project" value="InterPro"/>
</dbReference>
<evidence type="ECO:0000256" key="6">
    <source>
        <dbReference type="ARBA" id="ARBA00023274"/>
    </source>
</evidence>
<comment type="similarity">
    <text evidence="2">Belongs to the bacterial ribosomal protein bS20 family.</text>
</comment>
<dbReference type="GO" id="GO:0005829">
    <property type="term" value="C:cytosol"/>
    <property type="evidence" value="ECO:0007669"/>
    <property type="project" value="TreeGrafter"/>
</dbReference>
<evidence type="ECO:0000256" key="5">
    <source>
        <dbReference type="ARBA" id="ARBA00022980"/>
    </source>
</evidence>
<dbReference type="Gene3D" id="1.20.58.110">
    <property type="entry name" value="Ribosomal protein S20"/>
    <property type="match status" value="1"/>
</dbReference>
<dbReference type="GO" id="GO:0070181">
    <property type="term" value="F:small ribosomal subunit rRNA binding"/>
    <property type="evidence" value="ECO:0007669"/>
    <property type="project" value="TreeGrafter"/>
</dbReference>
<dbReference type="GO" id="GO:0015935">
    <property type="term" value="C:small ribosomal subunit"/>
    <property type="evidence" value="ECO:0007669"/>
    <property type="project" value="TreeGrafter"/>
</dbReference>
<dbReference type="GO" id="GO:0003735">
    <property type="term" value="F:structural constituent of ribosome"/>
    <property type="evidence" value="ECO:0007669"/>
    <property type="project" value="InterPro"/>
</dbReference>
<reference evidence="8" key="1">
    <citation type="submission" date="2018-06" db="EMBL/GenBank/DDBJ databases">
        <authorList>
            <person name="Zhirakovskaya E."/>
        </authorList>
    </citation>
    <scope>NUCLEOTIDE SEQUENCE</scope>
</reference>
<dbReference type="InterPro" id="IPR002583">
    <property type="entry name" value="Ribosomal_bS20"/>
</dbReference>
<evidence type="ECO:0000256" key="1">
    <source>
        <dbReference type="ARBA" id="ARBA00003134"/>
    </source>
</evidence>
<name>A0A3B0Z937_9ZZZZ</name>
<comment type="function">
    <text evidence="1">Binds directly to 16S ribosomal RNA.</text>
</comment>
<keyword evidence="6" id="KW-0687">Ribonucleoprotein</keyword>
<dbReference type="HAMAP" id="MF_00500">
    <property type="entry name" value="Ribosomal_bS20"/>
    <property type="match status" value="1"/>
</dbReference>
<evidence type="ECO:0000256" key="7">
    <source>
        <dbReference type="SAM" id="MobiDB-lite"/>
    </source>
</evidence>
<evidence type="ECO:0000256" key="3">
    <source>
        <dbReference type="ARBA" id="ARBA00022730"/>
    </source>
</evidence>
<keyword evidence="5 8" id="KW-0689">Ribosomal protein</keyword>
<dbReference type="Pfam" id="PF01649">
    <property type="entry name" value="Ribosomal_S20p"/>
    <property type="match status" value="1"/>
</dbReference>